<evidence type="ECO:0000256" key="1">
    <source>
        <dbReference type="SAM" id="MobiDB-lite"/>
    </source>
</evidence>
<dbReference type="EMBL" id="VSRR010003341">
    <property type="protein sequence ID" value="MPC35766.1"/>
    <property type="molecule type" value="Genomic_DNA"/>
</dbReference>
<evidence type="ECO:0000313" key="3">
    <source>
        <dbReference type="Proteomes" id="UP000324222"/>
    </source>
</evidence>
<dbReference type="Proteomes" id="UP000324222">
    <property type="component" value="Unassembled WGS sequence"/>
</dbReference>
<keyword evidence="3" id="KW-1185">Reference proteome</keyword>
<feature type="region of interest" description="Disordered" evidence="1">
    <location>
        <begin position="40"/>
        <end position="74"/>
    </location>
</feature>
<sequence>MSSIRAENRRLGRIVLNQKGEEGREGEACVVKRLKFEELKKSKQKSDNLNGWNARSGKKKSEGRSERKEDSGVHTGCVQKGIYLRSRWNLRGKKVKGVKGWRQQCRESIRQTPRYSSDGDSLAQQREDGL</sequence>
<evidence type="ECO:0000313" key="2">
    <source>
        <dbReference type="EMBL" id="MPC35766.1"/>
    </source>
</evidence>
<comment type="caution">
    <text evidence="2">The sequence shown here is derived from an EMBL/GenBank/DDBJ whole genome shotgun (WGS) entry which is preliminary data.</text>
</comment>
<feature type="compositionally biased region" description="Polar residues" evidence="1">
    <location>
        <begin position="110"/>
        <end position="124"/>
    </location>
</feature>
<accession>A0A5B7ERC0</accession>
<name>A0A5B7ERC0_PORTR</name>
<gene>
    <name evidence="2" type="ORF">E2C01_029201</name>
</gene>
<dbReference type="AlphaFoldDB" id="A0A5B7ERC0"/>
<reference evidence="2 3" key="1">
    <citation type="submission" date="2019-05" db="EMBL/GenBank/DDBJ databases">
        <title>Another draft genome of Portunus trituberculatus and its Hox gene families provides insights of decapod evolution.</title>
        <authorList>
            <person name="Jeong J.-H."/>
            <person name="Song I."/>
            <person name="Kim S."/>
            <person name="Choi T."/>
            <person name="Kim D."/>
            <person name="Ryu S."/>
            <person name="Kim W."/>
        </authorList>
    </citation>
    <scope>NUCLEOTIDE SEQUENCE [LARGE SCALE GENOMIC DNA]</scope>
    <source>
        <tissue evidence="2">Muscle</tissue>
    </source>
</reference>
<proteinExistence type="predicted"/>
<organism evidence="2 3">
    <name type="scientific">Portunus trituberculatus</name>
    <name type="common">Swimming crab</name>
    <name type="synonym">Neptunus trituberculatus</name>
    <dbReference type="NCBI Taxonomy" id="210409"/>
    <lineage>
        <taxon>Eukaryota</taxon>
        <taxon>Metazoa</taxon>
        <taxon>Ecdysozoa</taxon>
        <taxon>Arthropoda</taxon>
        <taxon>Crustacea</taxon>
        <taxon>Multicrustacea</taxon>
        <taxon>Malacostraca</taxon>
        <taxon>Eumalacostraca</taxon>
        <taxon>Eucarida</taxon>
        <taxon>Decapoda</taxon>
        <taxon>Pleocyemata</taxon>
        <taxon>Brachyura</taxon>
        <taxon>Eubrachyura</taxon>
        <taxon>Portunoidea</taxon>
        <taxon>Portunidae</taxon>
        <taxon>Portuninae</taxon>
        <taxon>Portunus</taxon>
    </lineage>
</organism>
<protein>
    <submittedName>
        <fullName evidence="2">Uncharacterized protein</fullName>
    </submittedName>
</protein>
<feature type="region of interest" description="Disordered" evidence="1">
    <location>
        <begin position="99"/>
        <end position="130"/>
    </location>
</feature>
<feature type="compositionally biased region" description="Basic and acidic residues" evidence="1">
    <location>
        <begin position="59"/>
        <end position="72"/>
    </location>
</feature>